<comment type="similarity">
    <text evidence="2">Belongs to the peptidase M13 family.</text>
</comment>
<dbReference type="Pfam" id="PF05649">
    <property type="entry name" value="Peptidase_M13_N"/>
    <property type="match status" value="1"/>
</dbReference>
<keyword evidence="5" id="KW-0378">Hydrolase</keyword>
<evidence type="ECO:0000259" key="9">
    <source>
        <dbReference type="Pfam" id="PF05649"/>
    </source>
</evidence>
<keyword evidence="7" id="KW-0482">Metalloprotease</keyword>
<dbReference type="PRINTS" id="PR00786">
    <property type="entry name" value="NEPRILYSIN"/>
</dbReference>
<organism evidence="10 11">
    <name type="scientific">Halpernia humi</name>
    <dbReference type="NCBI Taxonomy" id="493375"/>
    <lineage>
        <taxon>Bacteria</taxon>
        <taxon>Pseudomonadati</taxon>
        <taxon>Bacteroidota</taxon>
        <taxon>Flavobacteriia</taxon>
        <taxon>Flavobacteriales</taxon>
        <taxon>Weeksellaceae</taxon>
        <taxon>Chryseobacterium group</taxon>
        <taxon>Halpernia</taxon>
    </lineage>
</organism>
<dbReference type="PROSITE" id="PS51257">
    <property type="entry name" value="PROKAR_LIPOPROTEIN"/>
    <property type="match status" value="1"/>
</dbReference>
<dbReference type="InterPro" id="IPR018497">
    <property type="entry name" value="Peptidase_M13_C"/>
</dbReference>
<dbReference type="InterPro" id="IPR042089">
    <property type="entry name" value="Peptidase_M13_dom_2"/>
</dbReference>
<accession>A0A1H5UIH1</accession>
<evidence type="ECO:0000256" key="7">
    <source>
        <dbReference type="ARBA" id="ARBA00023049"/>
    </source>
</evidence>
<dbReference type="RefSeq" id="WP_103912793.1">
    <property type="nucleotide sequence ID" value="NZ_FNUS01000001.1"/>
</dbReference>
<proteinExistence type="inferred from homology"/>
<keyword evidence="4" id="KW-0479">Metal-binding</keyword>
<evidence type="ECO:0000313" key="11">
    <source>
        <dbReference type="Proteomes" id="UP000236738"/>
    </source>
</evidence>
<comment type="cofactor">
    <cofactor evidence="1">
        <name>Zn(2+)</name>
        <dbReference type="ChEBI" id="CHEBI:29105"/>
    </cofactor>
</comment>
<evidence type="ECO:0000256" key="1">
    <source>
        <dbReference type="ARBA" id="ARBA00001947"/>
    </source>
</evidence>
<keyword evidence="3" id="KW-0645">Protease</keyword>
<feature type="domain" description="Peptidase M13 N-terminal" evidence="9">
    <location>
        <begin position="41"/>
        <end position="419"/>
    </location>
</feature>
<dbReference type="PANTHER" id="PTHR11733:SF167">
    <property type="entry name" value="FI17812P1-RELATED"/>
    <property type="match status" value="1"/>
</dbReference>
<evidence type="ECO:0000256" key="3">
    <source>
        <dbReference type="ARBA" id="ARBA00022670"/>
    </source>
</evidence>
<dbReference type="AlphaFoldDB" id="A0A1H5UIH1"/>
<evidence type="ECO:0000313" key="10">
    <source>
        <dbReference type="EMBL" id="SEF74826.1"/>
    </source>
</evidence>
<dbReference type="InterPro" id="IPR000718">
    <property type="entry name" value="Peptidase_M13"/>
</dbReference>
<dbReference type="GO" id="GO:0005886">
    <property type="term" value="C:plasma membrane"/>
    <property type="evidence" value="ECO:0007669"/>
    <property type="project" value="TreeGrafter"/>
</dbReference>
<dbReference type="GO" id="GO:0004222">
    <property type="term" value="F:metalloendopeptidase activity"/>
    <property type="evidence" value="ECO:0007669"/>
    <property type="project" value="InterPro"/>
</dbReference>
<dbReference type="CDD" id="cd08662">
    <property type="entry name" value="M13"/>
    <property type="match status" value="1"/>
</dbReference>
<dbReference type="Proteomes" id="UP000236738">
    <property type="component" value="Unassembled WGS sequence"/>
</dbReference>
<evidence type="ECO:0000256" key="2">
    <source>
        <dbReference type="ARBA" id="ARBA00007357"/>
    </source>
</evidence>
<dbReference type="GO" id="GO:0046872">
    <property type="term" value="F:metal ion binding"/>
    <property type="evidence" value="ECO:0007669"/>
    <property type="project" value="UniProtKB-KW"/>
</dbReference>
<reference evidence="11" key="1">
    <citation type="submission" date="2016-10" db="EMBL/GenBank/DDBJ databases">
        <authorList>
            <person name="Varghese N."/>
            <person name="Submissions S."/>
        </authorList>
    </citation>
    <scope>NUCLEOTIDE SEQUENCE [LARGE SCALE GENOMIC DNA]</scope>
    <source>
        <strain evidence="11">DSM 21580</strain>
    </source>
</reference>
<gene>
    <name evidence="10" type="ORF">SAMN05421847_0809</name>
</gene>
<dbReference type="Gene3D" id="1.10.1380.10">
    <property type="entry name" value="Neutral endopeptidase , domain2"/>
    <property type="match status" value="1"/>
</dbReference>
<name>A0A1H5UIH1_9FLAO</name>
<keyword evidence="6" id="KW-0862">Zinc</keyword>
<dbReference type="SUPFAM" id="SSF55486">
    <property type="entry name" value="Metalloproteases ('zincins'), catalytic domain"/>
    <property type="match status" value="1"/>
</dbReference>
<dbReference type="PANTHER" id="PTHR11733">
    <property type="entry name" value="ZINC METALLOPROTEASE FAMILY M13 NEPRILYSIN-RELATED"/>
    <property type="match status" value="1"/>
</dbReference>
<protein>
    <submittedName>
        <fullName evidence="10">Putative endopeptidase</fullName>
    </submittedName>
</protein>
<dbReference type="PROSITE" id="PS51885">
    <property type="entry name" value="NEPRILYSIN"/>
    <property type="match status" value="1"/>
</dbReference>
<dbReference type="InterPro" id="IPR024079">
    <property type="entry name" value="MetalloPept_cat_dom_sf"/>
</dbReference>
<evidence type="ECO:0000256" key="4">
    <source>
        <dbReference type="ARBA" id="ARBA00022723"/>
    </source>
</evidence>
<evidence type="ECO:0000259" key="8">
    <source>
        <dbReference type="Pfam" id="PF01431"/>
    </source>
</evidence>
<dbReference type="EMBL" id="FNUS01000001">
    <property type="protein sequence ID" value="SEF74826.1"/>
    <property type="molecule type" value="Genomic_DNA"/>
</dbReference>
<evidence type="ECO:0000256" key="6">
    <source>
        <dbReference type="ARBA" id="ARBA00022833"/>
    </source>
</evidence>
<evidence type="ECO:0000256" key="5">
    <source>
        <dbReference type="ARBA" id="ARBA00022801"/>
    </source>
</evidence>
<dbReference type="Pfam" id="PF01431">
    <property type="entry name" value="Peptidase_M13"/>
    <property type="match status" value="1"/>
</dbReference>
<feature type="domain" description="Peptidase M13 C-terminal" evidence="8">
    <location>
        <begin position="471"/>
        <end position="669"/>
    </location>
</feature>
<dbReference type="GO" id="GO:0016485">
    <property type="term" value="P:protein processing"/>
    <property type="evidence" value="ECO:0007669"/>
    <property type="project" value="TreeGrafter"/>
</dbReference>
<keyword evidence="11" id="KW-1185">Reference proteome</keyword>
<dbReference type="OrthoDB" id="9775677at2"/>
<dbReference type="InterPro" id="IPR008753">
    <property type="entry name" value="Peptidase_M13_N"/>
</dbReference>
<sequence>MKPQNHFLILILSLFFLGACKKKEIPPVDFLSTDIDSTVRPNDDFFDYANGGWIKKHPIPDQYSSNGIGRLVIDDLQKRLKTINEEAVKNPKDDISKKIANFWKSGLDTLNIDKSGFEPLKNYLAEIDAINDESSLLTTAADLQKIGVSTLFNAGVAQDSKKSSVMAYNIDQGGLGLPNRDYYFNTDAQTTKVRNLYPKHIQRILAMIGQDSATAKKSAENTFNLETQMAKSSRKLEGLRDPYKNYNKYKIADIQPKLTPNIDWVSWLNQADVKKVDSVIIGQPEYLKSLSGLLKSTPIDVWKNYMKYHLVSEFASYLSKNFDQENFDFYGKTLNGTKKQEVRWKRVLGTEENAIGEALGQLFVKENFDATAKKRYENIVEEIRGALKERIQKLDWMSPETKVKALDKLAKMKKKVGYPDKWKDFSAMEIKDQPYVLNVIAANKWQNNYDLNKLGKPVNRDEWEMTPQTYNAYYNPSNNEIVLPAGIFIVPGTKDADLDDALVYGYAAASTIGHEITHGFDDEGRQFDAQGNLKNWWTPEDVAKFNKRADVMVNEFNQFEPIKGIHINGKATLGENIADLGGVLLGWDAFTKTKQYKEGKKLHGQTPAERFFLGYSLGWLYNIRKESLAQRLLTDVHSPAKYRVNGPFPNVEAFYKTFNIKKGDKMYIPDSLRVKIW</sequence>
<dbReference type="Gene3D" id="3.40.390.10">
    <property type="entry name" value="Collagenase (Catalytic Domain)"/>
    <property type="match status" value="1"/>
</dbReference>